<dbReference type="Pfam" id="PF00022">
    <property type="entry name" value="Actin"/>
    <property type="match status" value="2"/>
</dbReference>
<dbReference type="PANTHER" id="PTHR11937">
    <property type="entry name" value="ACTIN"/>
    <property type="match status" value="1"/>
</dbReference>
<evidence type="ECO:0008006" key="5">
    <source>
        <dbReference type="Google" id="ProtNLM"/>
    </source>
</evidence>
<evidence type="ECO:0000256" key="2">
    <source>
        <dbReference type="SAM" id="MobiDB-lite"/>
    </source>
</evidence>
<feature type="compositionally biased region" description="Basic and acidic residues" evidence="2">
    <location>
        <begin position="384"/>
        <end position="395"/>
    </location>
</feature>
<dbReference type="InterPro" id="IPR004000">
    <property type="entry name" value="Actin"/>
</dbReference>
<evidence type="ECO:0000256" key="1">
    <source>
        <dbReference type="RuleBase" id="RU000487"/>
    </source>
</evidence>
<name>A0A6H0XKN4_9PEZI</name>
<protein>
    <recommendedName>
        <fullName evidence="5">Actin-like ATPase domain-containing protein</fullName>
    </recommendedName>
</protein>
<proteinExistence type="inferred from homology"/>
<dbReference type="EMBL" id="CP051139">
    <property type="protein sequence ID" value="QIW95282.1"/>
    <property type="molecule type" value="Genomic_DNA"/>
</dbReference>
<keyword evidence="4" id="KW-1185">Reference proteome</keyword>
<sequence length="752" mass="85966">MPHYTVPIEAQSGRNSPKPEPTRLYSISEPPYHGQLPTDRSVYQSSSPDTAIVIDNGSSSVRAGWQSDATPRLQFPALMARYTDRKLNRKLTFIGSEIFFDGTARGQAKNVYEPGSNIVNNWDVQEGVLDYIFIKLGIDGRRDVIDRPVVMTEPLANLGYTRRVMSEILFELYGVPAAAYGVDSLFSYNYNGGNTGLVVSSAHMSTHLIPVVNHIPQIGQATRLDLGRSQCAEFLTKLLKTKYPGLLTTGKVNETQIEDMVREHCYVSQDYDGEMVKMMEWSGLEDRDHIIQLPFQEKEVIQKTEEELRRAEEKRKEGGRRLQEQAAKMRLEKLVRKEAELEYFKDLQQRVQNATNKKDKKSLLDDDDFKDENALDKRIKEMEKSIRKQRNKDVGDLEEEPAEPPSYPLLDVPDDSLDEEGLKAKRQQKLLKSNHDARARAKAEKEAEKARQAELQRLDDERREGDLDGWLEERRALRQATVQRIKDRERLKADLGNRKSQAAQQRMKTLANLASDTPNSRKRRRGKDDDDGFGDSDADWQVYHDIQFGKNEDASDEEEEDLAKDLKDIEAQLLLYDPNFTEQSTQEAQRDWTKSLVHAFVRGPYPFDPESAKESNRFHLNVERIRVPEIVFQPNMAGVDQAGLVEIAEDILVGRLASNPAQHDILKDIFITGGYTLFKGFEQRFRTELRAILPADIQLGIRRAKDPVLDAWKGAAKWASSKESRSSFITREEYQEKGGDYIKEHNLGNLYA</sequence>
<feature type="region of interest" description="Disordered" evidence="2">
    <location>
        <begin position="1"/>
        <end position="32"/>
    </location>
</feature>
<dbReference type="CDD" id="cd10211">
    <property type="entry name" value="ASKHA_NBD_Arp5"/>
    <property type="match status" value="1"/>
</dbReference>
<organism evidence="3 4">
    <name type="scientific">Peltaster fructicola</name>
    <dbReference type="NCBI Taxonomy" id="286661"/>
    <lineage>
        <taxon>Eukaryota</taxon>
        <taxon>Fungi</taxon>
        <taxon>Dikarya</taxon>
        <taxon>Ascomycota</taxon>
        <taxon>Pezizomycotina</taxon>
        <taxon>Dothideomycetes</taxon>
        <taxon>Dothideomycetes incertae sedis</taxon>
        <taxon>Peltaster</taxon>
    </lineage>
</organism>
<dbReference type="FunFam" id="3.30.420.40:FF:000139">
    <property type="entry name" value="Chromatin remodeling complex subunit (Arp5)"/>
    <property type="match status" value="1"/>
</dbReference>
<dbReference type="Gene3D" id="3.90.640.10">
    <property type="entry name" value="Actin, Chain A, domain 4"/>
    <property type="match status" value="2"/>
</dbReference>
<gene>
    <name evidence="3" type="ORF">AMS68_000800</name>
</gene>
<comment type="similarity">
    <text evidence="1">Belongs to the actin family.</text>
</comment>
<dbReference type="OrthoDB" id="7340501at2759"/>
<dbReference type="Gene3D" id="3.30.420.40">
    <property type="match status" value="4"/>
</dbReference>
<dbReference type="FunFam" id="3.30.420.40:FF:000058">
    <property type="entry name" value="Putative actin-related protein 5"/>
    <property type="match status" value="1"/>
</dbReference>
<dbReference type="SMART" id="SM00268">
    <property type="entry name" value="ACTIN"/>
    <property type="match status" value="1"/>
</dbReference>
<evidence type="ECO:0000313" key="3">
    <source>
        <dbReference type="EMBL" id="QIW95282.1"/>
    </source>
</evidence>
<dbReference type="AlphaFoldDB" id="A0A6H0XKN4"/>
<feature type="compositionally biased region" description="Basic and acidic residues" evidence="2">
    <location>
        <begin position="433"/>
        <end position="476"/>
    </location>
</feature>
<reference evidence="3 4" key="1">
    <citation type="journal article" date="2016" name="Sci. Rep.">
        <title>Peltaster fructicola genome reveals evolution from an invasive phytopathogen to an ectophytic parasite.</title>
        <authorList>
            <person name="Xu C."/>
            <person name="Chen H."/>
            <person name="Gleason M.L."/>
            <person name="Xu J.R."/>
            <person name="Liu H."/>
            <person name="Zhang R."/>
            <person name="Sun G."/>
        </authorList>
    </citation>
    <scope>NUCLEOTIDE SEQUENCE [LARGE SCALE GENOMIC DNA]</scope>
    <source>
        <strain evidence="3 4">LNHT1506</strain>
    </source>
</reference>
<dbReference type="InterPro" id="IPR043129">
    <property type="entry name" value="ATPase_NBD"/>
</dbReference>
<dbReference type="Proteomes" id="UP000503462">
    <property type="component" value="Chromosome 1"/>
</dbReference>
<feature type="compositionally biased region" description="Acidic residues" evidence="2">
    <location>
        <begin position="529"/>
        <end position="538"/>
    </location>
</feature>
<evidence type="ECO:0000313" key="4">
    <source>
        <dbReference type="Proteomes" id="UP000503462"/>
    </source>
</evidence>
<dbReference type="FunFam" id="3.90.640.10:FF:000054">
    <property type="entry name" value="Actin-like ATPase domain-containing protein"/>
    <property type="match status" value="1"/>
</dbReference>
<dbReference type="SUPFAM" id="SSF53067">
    <property type="entry name" value="Actin-like ATPase domain"/>
    <property type="match status" value="2"/>
</dbReference>
<feature type="compositionally biased region" description="Basic and acidic residues" evidence="2">
    <location>
        <begin position="484"/>
        <end position="497"/>
    </location>
</feature>
<feature type="region of interest" description="Disordered" evidence="2">
    <location>
        <begin position="384"/>
        <end position="538"/>
    </location>
</feature>
<accession>A0A6H0XKN4</accession>
<feature type="compositionally biased region" description="Polar residues" evidence="2">
    <location>
        <begin position="498"/>
        <end position="518"/>
    </location>
</feature>